<organism evidence="2 3">
    <name type="scientific">Thioflavicoccus mobilis 8321</name>
    <dbReference type="NCBI Taxonomy" id="765912"/>
    <lineage>
        <taxon>Bacteria</taxon>
        <taxon>Pseudomonadati</taxon>
        <taxon>Pseudomonadota</taxon>
        <taxon>Gammaproteobacteria</taxon>
        <taxon>Chromatiales</taxon>
        <taxon>Chromatiaceae</taxon>
        <taxon>Thioflavicoccus</taxon>
    </lineage>
</organism>
<evidence type="ECO:0000313" key="2">
    <source>
        <dbReference type="EMBL" id="AGA90874.1"/>
    </source>
</evidence>
<dbReference type="EMBL" id="CP003051">
    <property type="protein sequence ID" value="AGA90874.1"/>
    <property type="molecule type" value="Genomic_DNA"/>
</dbReference>
<dbReference type="eggNOG" id="COG1232">
    <property type="taxonomic scope" value="Bacteria"/>
</dbReference>
<dbReference type="InterPro" id="IPR050464">
    <property type="entry name" value="Zeta_carotene_desat/Oxidored"/>
</dbReference>
<protein>
    <submittedName>
        <fullName evidence="2">Protoporphyrinogen oxidase</fullName>
    </submittedName>
</protein>
<evidence type="ECO:0000259" key="1">
    <source>
        <dbReference type="Pfam" id="PF01593"/>
    </source>
</evidence>
<dbReference type="PATRIC" id="fig|765912.4.peg.2077"/>
<dbReference type="AlphaFoldDB" id="L0GZX0"/>
<dbReference type="RefSeq" id="WP_015281014.1">
    <property type="nucleotide sequence ID" value="NC_019940.1"/>
</dbReference>
<gene>
    <name evidence="2" type="ORF">Thimo_2123</name>
</gene>
<evidence type="ECO:0000313" key="3">
    <source>
        <dbReference type="Proteomes" id="UP000010816"/>
    </source>
</evidence>
<dbReference type="PANTHER" id="PTHR42923">
    <property type="entry name" value="PROTOPORPHYRINOGEN OXIDASE"/>
    <property type="match status" value="1"/>
</dbReference>
<keyword evidence="3" id="KW-1185">Reference proteome</keyword>
<dbReference type="SUPFAM" id="SSF51905">
    <property type="entry name" value="FAD/NAD(P)-binding domain"/>
    <property type="match status" value="1"/>
</dbReference>
<dbReference type="Pfam" id="PF01593">
    <property type="entry name" value="Amino_oxidase"/>
    <property type="match status" value="1"/>
</dbReference>
<dbReference type="InterPro" id="IPR002937">
    <property type="entry name" value="Amino_oxidase"/>
</dbReference>
<dbReference type="GO" id="GO:0016491">
    <property type="term" value="F:oxidoreductase activity"/>
    <property type="evidence" value="ECO:0007669"/>
    <property type="project" value="InterPro"/>
</dbReference>
<reference evidence="2 3" key="1">
    <citation type="submission" date="2011-09" db="EMBL/GenBank/DDBJ databases">
        <title>Complete sequence of chromosome of Thioflavicoccus mobilis 8321.</title>
        <authorList>
            <consortium name="US DOE Joint Genome Institute"/>
            <person name="Lucas S."/>
            <person name="Han J."/>
            <person name="Lapidus A."/>
            <person name="Cheng J.-F."/>
            <person name="Goodwin L."/>
            <person name="Pitluck S."/>
            <person name="Peters L."/>
            <person name="Ovchinnikova G."/>
            <person name="Lu M."/>
            <person name="Detter J.C."/>
            <person name="Han C."/>
            <person name="Tapia R."/>
            <person name="Land M."/>
            <person name="Hauser L."/>
            <person name="Kyrpides N."/>
            <person name="Ivanova N."/>
            <person name="Pagani I."/>
            <person name="Vogl K."/>
            <person name="Liu Z."/>
            <person name="Imhoff J."/>
            <person name="Thiel V."/>
            <person name="Frigaard N.-U."/>
            <person name="Bryant D."/>
            <person name="Woyke T."/>
        </authorList>
    </citation>
    <scope>NUCLEOTIDE SEQUENCE [LARGE SCALE GENOMIC DNA]</scope>
    <source>
        <strain evidence="2 3">8321</strain>
    </source>
</reference>
<dbReference type="Proteomes" id="UP000010816">
    <property type="component" value="Chromosome"/>
</dbReference>
<name>L0GZX0_9GAMM</name>
<dbReference type="KEGG" id="tmb:Thimo_2123"/>
<proteinExistence type="predicted"/>
<dbReference type="InterPro" id="IPR036188">
    <property type="entry name" value="FAD/NAD-bd_sf"/>
</dbReference>
<dbReference type="STRING" id="765912.Thimo_2123"/>
<dbReference type="PANTHER" id="PTHR42923:SF3">
    <property type="entry name" value="PROTOPORPHYRINOGEN OXIDASE"/>
    <property type="match status" value="1"/>
</dbReference>
<sequence>MDFDHIVVGAGISGLGAAYFAARAGHPSLVLERSDRIGGCINSHRFTTCSDFWTEAGSHTGFNSYGTLLSILEDIGQMPRLTAKEEAPYQLWRGGQLAKITSALHPLEAAISLPRLFTTPKAGASVSEYYGRGLGRRNYRDLLSPAFQALICQPADDFPAELLFRRKPRRKDVLRKFTMPTGLSEIPAALARQTDIEVRTEQEVIAVARDGQGFRVRLGDDEELGCNYLTLAVSPEIVARLLPDDLPAAKAAVGTVGMAEIDTLLLAFRSADLDLPRLAGLISVDDAFYSAVSRDYLADPQYRGFAFHFRPGALDAGTQLTAACRALGADPIKVVEIAHVANRLPALRKGHQIVVDQLDADLAGGRLAVTGNWFYGVSLEDSLTRSRQEHARLFEAGAKTH</sequence>
<dbReference type="Gene3D" id="3.50.50.60">
    <property type="entry name" value="FAD/NAD(P)-binding domain"/>
    <property type="match status" value="3"/>
</dbReference>
<dbReference type="HOGENOM" id="CLU_693879_0_0_6"/>
<feature type="domain" description="Amine oxidase" evidence="1">
    <location>
        <begin position="12"/>
        <end position="272"/>
    </location>
</feature>
<accession>L0GZX0</accession>